<dbReference type="RefSeq" id="WP_161840019.1">
    <property type="nucleotide sequence ID" value="NZ_CP048000.1"/>
</dbReference>
<dbReference type="KEGG" id="anr:Ana3638_22480"/>
<proteinExistence type="predicted"/>
<evidence type="ECO:0000259" key="1">
    <source>
        <dbReference type="Pfam" id="PF22746"/>
    </source>
</evidence>
<organism evidence="2 3">
    <name type="scientific">Anaerocolumna sedimenticola</name>
    <dbReference type="NCBI Taxonomy" id="2696063"/>
    <lineage>
        <taxon>Bacteria</taxon>
        <taxon>Bacillati</taxon>
        <taxon>Bacillota</taxon>
        <taxon>Clostridia</taxon>
        <taxon>Lachnospirales</taxon>
        <taxon>Lachnospiraceae</taxon>
        <taxon>Anaerocolumna</taxon>
    </lineage>
</organism>
<evidence type="ECO:0000313" key="2">
    <source>
        <dbReference type="EMBL" id="QHQ63198.1"/>
    </source>
</evidence>
<sequence length="145" mass="16094">MNEQLKILEMIEKGQITAAEGMELLEALNGNKETEIPAVIAPSGKRNYKFLKIKVTSDNHTVNVNVNVPIRLLTTIGEIADKMTSIVPADARKEMASKGVDITSMDFARIIEEIINGTLDDPNIVDIEAWDETHQAMVKVNIYVE</sequence>
<dbReference type="Proteomes" id="UP000464314">
    <property type="component" value="Chromosome"/>
</dbReference>
<dbReference type="InterPro" id="IPR053959">
    <property type="entry name" value="YvlB/LiaX_N"/>
</dbReference>
<dbReference type="AlphaFoldDB" id="A0A6P1TUN5"/>
<name>A0A6P1TUN5_9FIRM</name>
<reference evidence="2 3" key="1">
    <citation type="submission" date="2020-01" db="EMBL/GenBank/DDBJ databases">
        <title>Genome analysis of Anaerocolumna sp. CBA3638.</title>
        <authorList>
            <person name="Kim J."/>
            <person name="Roh S.W."/>
        </authorList>
    </citation>
    <scope>NUCLEOTIDE SEQUENCE [LARGE SCALE GENOMIC DNA]</scope>
    <source>
        <strain evidence="2 3">CBA3638</strain>
    </source>
</reference>
<gene>
    <name evidence="2" type="ORF">Ana3638_22480</name>
</gene>
<feature type="domain" description="YvlB/LiaX N-terminal" evidence="1">
    <location>
        <begin position="2"/>
        <end position="33"/>
    </location>
</feature>
<keyword evidence="3" id="KW-1185">Reference proteome</keyword>
<dbReference type="EMBL" id="CP048000">
    <property type="protein sequence ID" value="QHQ63198.1"/>
    <property type="molecule type" value="Genomic_DNA"/>
</dbReference>
<accession>A0A6P1TUN5</accession>
<protein>
    <recommendedName>
        <fullName evidence="1">YvlB/LiaX N-terminal domain-containing protein</fullName>
    </recommendedName>
</protein>
<evidence type="ECO:0000313" key="3">
    <source>
        <dbReference type="Proteomes" id="UP000464314"/>
    </source>
</evidence>
<dbReference type="Pfam" id="PF22746">
    <property type="entry name" value="SHOCT-like_DUF2089-C"/>
    <property type="match status" value="1"/>
</dbReference>